<protein>
    <submittedName>
        <fullName evidence="1">Uncharacterized protein</fullName>
    </submittedName>
</protein>
<evidence type="ECO:0000313" key="1">
    <source>
        <dbReference type="EnsemblPlants" id="Solyc07g041860.1.1.1"/>
    </source>
</evidence>
<reference evidence="1" key="1">
    <citation type="journal article" date="2012" name="Nature">
        <title>The tomato genome sequence provides insights into fleshy fruit evolution.</title>
        <authorList>
            <consortium name="Tomato Genome Consortium"/>
        </authorList>
    </citation>
    <scope>NUCLEOTIDE SEQUENCE [LARGE SCALE GENOMIC DNA]</scope>
    <source>
        <strain evidence="1">cv. Heinz 1706</strain>
    </source>
</reference>
<dbReference type="AlphaFoldDB" id="A0A3Q7H8F2"/>
<dbReference type="PaxDb" id="4081-Solyc07g041860.1.1"/>
<keyword evidence="2" id="KW-1185">Reference proteome</keyword>
<dbReference type="Proteomes" id="UP000004994">
    <property type="component" value="Chromosome 7"/>
</dbReference>
<sequence length="123" mass="14339">MIEVTSENQLFFPWMNIMKKNNPHPPWLFLCNFTCSVKKAIDEGLILMADKNQHSSRGKPFFAVDDSTIHDDNSTFDITQKGKRKMVLPTHKKQVRRMVEKRGLVDESSDNTVFESRVFHLKL</sequence>
<evidence type="ECO:0000313" key="2">
    <source>
        <dbReference type="Proteomes" id="UP000004994"/>
    </source>
</evidence>
<name>A0A3Q7H8F2_SOLLC</name>
<dbReference type="InParanoid" id="A0A3Q7H8F2"/>
<dbReference type="Gramene" id="Solyc07g041860.1.1">
    <property type="protein sequence ID" value="Solyc07g041860.1.1.1"/>
    <property type="gene ID" value="Solyc07g041860.1"/>
</dbReference>
<proteinExistence type="predicted"/>
<dbReference type="EnsemblPlants" id="Solyc07g041860.1.1">
    <property type="protein sequence ID" value="Solyc07g041860.1.1.1"/>
    <property type="gene ID" value="Solyc07g041860.1"/>
</dbReference>
<organism evidence="1">
    <name type="scientific">Solanum lycopersicum</name>
    <name type="common">Tomato</name>
    <name type="synonym">Lycopersicon esculentum</name>
    <dbReference type="NCBI Taxonomy" id="4081"/>
    <lineage>
        <taxon>Eukaryota</taxon>
        <taxon>Viridiplantae</taxon>
        <taxon>Streptophyta</taxon>
        <taxon>Embryophyta</taxon>
        <taxon>Tracheophyta</taxon>
        <taxon>Spermatophyta</taxon>
        <taxon>Magnoliopsida</taxon>
        <taxon>eudicotyledons</taxon>
        <taxon>Gunneridae</taxon>
        <taxon>Pentapetalae</taxon>
        <taxon>asterids</taxon>
        <taxon>lamiids</taxon>
        <taxon>Solanales</taxon>
        <taxon>Solanaceae</taxon>
        <taxon>Solanoideae</taxon>
        <taxon>Solaneae</taxon>
        <taxon>Solanum</taxon>
        <taxon>Solanum subgen. Lycopersicon</taxon>
    </lineage>
</organism>
<accession>A0A3Q7H8F2</accession>
<reference evidence="1" key="2">
    <citation type="submission" date="2019-01" db="UniProtKB">
        <authorList>
            <consortium name="EnsemblPlants"/>
        </authorList>
    </citation>
    <scope>IDENTIFICATION</scope>
    <source>
        <strain evidence="1">cv. Heinz 1706</strain>
    </source>
</reference>